<reference evidence="4 5" key="1">
    <citation type="submission" date="2022-06" db="EMBL/GenBank/DDBJ databases">
        <title>Mycolicibacterium sp. CAU 1645 isolated from seawater.</title>
        <authorList>
            <person name="Kim W."/>
        </authorList>
    </citation>
    <scope>NUCLEOTIDE SEQUENCE [LARGE SCALE GENOMIC DNA]</scope>
    <source>
        <strain evidence="4 5">CAU 1645</strain>
    </source>
</reference>
<comment type="caution">
    <text evidence="4">The sequence shown here is derived from an EMBL/GenBank/DDBJ whole genome shotgun (WGS) entry which is preliminary data.</text>
</comment>
<accession>A0ABT1MBL4</accession>
<evidence type="ECO:0000313" key="5">
    <source>
        <dbReference type="Proteomes" id="UP001651690"/>
    </source>
</evidence>
<feature type="domain" description="Thioredoxin" evidence="3">
    <location>
        <begin position="25"/>
        <end position="218"/>
    </location>
</feature>
<evidence type="ECO:0000259" key="3">
    <source>
        <dbReference type="PROSITE" id="PS51352"/>
    </source>
</evidence>
<feature type="transmembrane region" description="Helical" evidence="2">
    <location>
        <begin position="7"/>
        <end position="27"/>
    </location>
</feature>
<dbReference type="Proteomes" id="UP001651690">
    <property type="component" value="Unassembled WGS sequence"/>
</dbReference>
<evidence type="ECO:0000256" key="1">
    <source>
        <dbReference type="ARBA" id="ARBA00005791"/>
    </source>
</evidence>
<keyword evidence="2" id="KW-0472">Membrane</keyword>
<evidence type="ECO:0000313" key="4">
    <source>
        <dbReference type="EMBL" id="MCP9276538.1"/>
    </source>
</evidence>
<dbReference type="Gene3D" id="3.40.30.10">
    <property type="entry name" value="Glutaredoxin"/>
    <property type="match status" value="1"/>
</dbReference>
<dbReference type="PANTHER" id="PTHR13887:SF55">
    <property type="entry name" value="SLR0313 PROTEIN"/>
    <property type="match status" value="1"/>
</dbReference>
<dbReference type="EMBL" id="JANDBD010000017">
    <property type="protein sequence ID" value="MCP9276538.1"/>
    <property type="molecule type" value="Genomic_DNA"/>
</dbReference>
<dbReference type="PANTHER" id="PTHR13887">
    <property type="entry name" value="GLUTATHIONE S-TRANSFERASE KAPPA"/>
    <property type="match status" value="1"/>
</dbReference>
<keyword evidence="2" id="KW-1133">Transmembrane helix</keyword>
<sequence>MAPISRILLTAFAVIALIIGGGVYLSVQNKDSPAIAQAEGGEVGQLVRDNSRRLTTVPDSDVTVVEFLDFECEACRAAFPMVEQLRAEYGDRVNFVIRYFPIQSHFNAERAARAVESAAQQDKFEPMYKKMYETQSQWGEQRTPADSMFRGFATELGLDVAAFDAAYNDPATLDRVNLDVADGKALGVRGTPTFFLDGNEVDFRTFEEFSAAVQQSLNEQS</sequence>
<dbReference type="RefSeq" id="WP_255064604.1">
    <property type="nucleotide sequence ID" value="NZ_JANDBD010000017.1"/>
</dbReference>
<organism evidence="4 5">
    <name type="scientific">Mycolicibacterium arenosum</name>
    <dbReference type="NCBI Taxonomy" id="2952157"/>
    <lineage>
        <taxon>Bacteria</taxon>
        <taxon>Bacillati</taxon>
        <taxon>Actinomycetota</taxon>
        <taxon>Actinomycetes</taxon>
        <taxon>Mycobacteriales</taxon>
        <taxon>Mycobacteriaceae</taxon>
        <taxon>Mycolicibacterium</taxon>
    </lineage>
</organism>
<dbReference type="InterPro" id="IPR036249">
    <property type="entry name" value="Thioredoxin-like_sf"/>
</dbReference>
<dbReference type="Pfam" id="PF13462">
    <property type="entry name" value="Thioredoxin_4"/>
    <property type="match status" value="1"/>
</dbReference>
<dbReference type="InterPro" id="IPR013766">
    <property type="entry name" value="Thioredoxin_domain"/>
</dbReference>
<comment type="similarity">
    <text evidence="1">Belongs to the thioredoxin family. DsbA subfamily.</text>
</comment>
<dbReference type="PROSITE" id="PS51352">
    <property type="entry name" value="THIOREDOXIN_2"/>
    <property type="match status" value="1"/>
</dbReference>
<name>A0ABT1MBL4_9MYCO</name>
<dbReference type="InterPro" id="IPR012336">
    <property type="entry name" value="Thioredoxin-like_fold"/>
</dbReference>
<evidence type="ECO:0000256" key="2">
    <source>
        <dbReference type="SAM" id="Phobius"/>
    </source>
</evidence>
<keyword evidence="2" id="KW-0812">Transmembrane</keyword>
<dbReference type="SUPFAM" id="SSF52833">
    <property type="entry name" value="Thioredoxin-like"/>
    <property type="match status" value="1"/>
</dbReference>
<proteinExistence type="inferred from homology"/>
<keyword evidence="5" id="KW-1185">Reference proteome</keyword>
<protein>
    <submittedName>
        <fullName evidence="4">DsbA family protein</fullName>
    </submittedName>
</protein>
<gene>
    <name evidence="4" type="ORF">NM203_30565</name>
</gene>